<dbReference type="OrthoDB" id="4021359at2"/>
<keyword evidence="2" id="KW-1185">Reference proteome</keyword>
<evidence type="ECO:0000313" key="1">
    <source>
        <dbReference type="EMBL" id="APW59107.1"/>
    </source>
</evidence>
<dbReference type="AlphaFoldDB" id="A0A1U7CJM7"/>
<sequence length="353" mass="39595">MILSPERLLELIDRSRQEHAGQSVVAFWYQMPRDREGFAERICARRGDLPVVPLVVREGFQHGNAIMGDLCRLIERNRERIESVPRSGLGDDSPLVLLLLSVEPFQLNQISSFVALPEWFPMQGGLNSTIDVEDLFWTARSGLDAEESRIDEIQEMLCRIDLALANQLAWTHTHDKEAHKAFFDLIRQPTDKKRDPAAATSGPEKYADLLLYALAFCEQQMQSARSYRPSAREGRSIVARLIRLGYKTTPDNARDVGKKLACALGVLADVVPPSDALTTILSRPTNPEKDPATRFGMNLFATVFAAAQFVTSAHHSAEYPPYPTALLQAFSFNLRQTLDALIQALEDRKRGYS</sequence>
<dbReference type="STRING" id="1387353.BSF38_00521"/>
<organism evidence="1 2">
    <name type="scientific">Paludisphaera borealis</name>
    <dbReference type="NCBI Taxonomy" id="1387353"/>
    <lineage>
        <taxon>Bacteria</taxon>
        <taxon>Pseudomonadati</taxon>
        <taxon>Planctomycetota</taxon>
        <taxon>Planctomycetia</taxon>
        <taxon>Isosphaerales</taxon>
        <taxon>Isosphaeraceae</taxon>
        <taxon>Paludisphaera</taxon>
    </lineage>
</organism>
<accession>A0A1U7CJM7</accession>
<evidence type="ECO:0000313" key="2">
    <source>
        <dbReference type="Proteomes" id="UP000186309"/>
    </source>
</evidence>
<dbReference type="Proteomes" id="UP000186309">
    <property type="component" value="Chromosome"/>
</dbReference>
<proteinExistence type="predicted"/>
<dbReference type="EMBL" id="CP019082">
    <property type="protein sequence ID" value="APW59107.1"/>
    <property type="molecule type" value="Genomic_DNA"/>
</dbReference>
<name>A0A1U7CJM7_9BACT</name>
<dbReference type="KEGG" id="pbor:BSF38_00521"/>
<reference evidence="2" key="1">
    <citation type="submission" date="2016-12" db="EMBL/GenBank/DDBJ databases">
        <title>Comparative genomics of four Isosphaeraceae planctomycetes: a common pool of plasmids and glycoside hydrolase genes.</title>
        <authorList>
            <person name="Ivanova A."/>
        </authorList>
    </citation>
    <scope>NUCLEOTIDE SEQUENCE [LARGE SCALE GENOMIC DNA]</scope>
    <source>
        <strain evidence="2">PX4</strain>
    </source>
</reference>
<gene>
    <name evidence="1" type="ORF">BSF38_00521</name>
</gene>
<dbReference type="RefSeq" id="WP_076343327.1">
    <property type="nucleotide sequence ID" value="NZ_CP019082.1"/>
</dbReference>
<protein>
    <submittedName>
        <fullName evidence="1">Uncharacterized protein</fullName>
    </submittedName>
</protein>